<organism evidence="2 3">
    <name type="scientific">Liparis tanakae</name>
    <name type="common">Tanaka's snailfish</name>
    <dbReference type="NCBI Taxonomy" id="230148"/>
    <lineage>
        <taxon>Eukaryota</taxon>
        <taxon>Metazoa</taxon>
        <taxon>Chordata</taxon>
        <taxon>Craniata</taxon>
        <taxon>Vertebrata</taxon>
        <taxon>Euteleostomi</taxon>
        <taxon>Actinopterygii</taxon>
        <taxon>Neopterygii</taxon>
        <taxon>Teleostei</taxon>
        <taxon>Neoteleostei</taxon>
        <taxon>Acanthomorphata</taxon>
        <taxon>Eupercaria</taxon>
        <taxon>Perciformes</taxon>
        <taxon>Cottioidei</taxon>
        <taxon>Cottales</taxon>
        <taxon>Liparidae</taxon>
        <taxon>Liparis</taxon>
    </lineage>
</organism>
<proteinExistence type="predicted"/>
<comment type="caution">
    <text evidence="2">The sequence shown here is derived from an EMBL/GenBank/DDBJ whole genome shotgun (WGS) entry which is preliminary data.</text>
</comment>
<evidence type="ECO:0000313" key="2">
    <source>
        <dbReference type="EMBL" id="TNN86940.1"/>
    </source>
</evidence>
<sequence>MERGLPCSWTHAAPPSWSDVTPKPLLSTGLRAHTPPLSPPTDPLGVIETRVGQATESSLKHSRHTERQRLVLRVESSAPDLSVKLKEKMWESSFVASVWTYISGERISKKKRKEICGKQRKGKETLGDRDCPSLFLITAELQSAWRHRNRPSRQLGRPDSGEEDWW</sequence>
<accession>A0A4Z2JA06</accession>
<dbReference type="AlphaFoldDB" id="A0A4Z2JA06"/>
<evidence type="ECO:0000256" key="1">
    <source>
        <dbReference type="SAM" id="MobiDB-lite"/>
    </source>
</evidence>
<name>A0A4Z2JA06_9TELE</name>
<feature type="region of interest" description="Disordered" evidence="1">
    <location>
        <begin position="1"/>
        <end position="43"/>
    </location>
</feature>
<feature type="region of interest" description="Disordered" evidence="1">
    <location>
        <begin position="147"/>
        <end position="166"/>
    </location>
</feature>
<reference evidence="2 3" key="1">
    <citation type="submission" date="2019-03" db="EMBL/GenBank/DDBJ databases">
        <title>First draft genome of Liparis tanakae, snailfish: a comprehensive survey of snailfish specific genes.</title>
        <authorList>
            <person name="Kim W."/>
            <person name="Song I."/>
            <person name="Jeong J.-H."/>
            <person name="Kim D."/>
            <person name="Kim S."/>
            <person name="Ryu S."/>
            <person name="Song J.Y."/>
            <person name="Lee S.K."/>
        </authorList>
    </citation>
    <scope>NUCLEOTIDE SEQUENCE [LARGE SCALE GENOMIC DNA]</scope>
    <source>
        <tissue evidence="2">Muscle</tissue>
    </source>
</reference>
<dbReference type="EMBL" id="SRLO01000012">
    <property type="protein sequence ID" value="TNN86940.1"/>
    <property type="molecule type" value="Genomic_DNA"/>
</dbReference>
<evidence type="ECO:0000313" key="3">
    <source>
        <dbReference type="Proteomes" id="UP000314294"/>
    </source>
</evidence>
<dbReference type="Proteomes" id="UP000314294">
    <property type="component" value="Unassembled WGS sequence"/>
</dbReference>
<keyword evidence="3" id="KW-1185">Reference proteome</keyword>
<gene>
    <name evidence="2" type="ORF">EYF80_002695</name>
</gene>
<protein>
    <submittedName>
        <fullName evidence="2">Uncharacterized protein</fullName>
    </submittedName>
</protein>